<dbReference type="EMBL" id="RQGD01000046">
    <property type="protein sequence ID" value="TGL56220.1"/>
    <property type="molecule type" value="Genomic_DNA"/>
</dbReference>
<dbReference type="InterPro" id="IPR036526">
    <property type="entry name" value="C-N_Hydrolase_sf"/>
</dbReference>
<dbReference type="SUPFAM" id="SSF56317">
    <property type="entry name" value="Carbon-nitrogen hydrolase"/>
    <property type="match status" value="1"/>
</dbReference>
<name>A0A4R9JW72_9LEPT</name>
<protein>
    <submittedName>
        <fullName evidence="1">Uncharacterized protein</fullName>
    </submittedName>
</protein>
<comment type="caution">
    <text evidence="1">The sequence shown here is derived from an EMBL/GenBank/DDBJ whole genome shotgun (WGS) entry which is preliminary data.</text>
</comment>
<evidence type="ECO:0000313" key="1">
    <source>
        <dbReference type="EMBL" id="TGL56220.1"/>
    </source>
</evidence>
<dbReference type="Gene3D" id="3.60.110.10">
    <property type="entry name" value="Carbon-nitrogen hydrolase"/>
    <property type="match status" value="1"/>
</dbReference>
<reference evidence="1" key="1">
    <citation type="journal article" date="2019" name="PLoS Negl. Trop. Dis.">
        <title>Revisiting the worldwide diversity of Leptospira species in the environment.</title>
        <authorList>
            <person name="Vincent A.T."/>
            <person name="Schiettekatte O."/>
            <person name="Bourhy P."/>
            <person name="Veyrier F.J."/>
            <person name="Picardeau M."/>
        </authorList>
    </citation>
    <scope>NUCLEOTIDE SEQUENCE [LARGE SCALE GENOMIC DNA]</scope>
    <source>
        <strain evidence="1">201702476</strain>
    </source>
</reference>
<dbReference type="AlphaFoldDB" id="A0A4R9JW72"/>
<evidence type="ECO:0000313" key="2">
    <source>
        <dbReference type="Proteomes" id="UP000297693"/>
    </source>
</evidence>
<sequence length="318" mass="36415">MKLSSERNPIIEIQIEGRAQKGFFLGMQPYLTKEDYRSEDAFYLALKAYFDYAKREEVIASGRTVIVFPENIGYWLVASGESDTVFSQSTFSNAIKEIKFEHLGRFILVYLFEKNYSEDRTKESVFRMKAWQMAEIYQNVFSKLAQEFRVEIVAGSIVLPEPKVVEGKITMTDGPLQNVSFYFHSNGTIDPEVTRKKIPSEEEKDLVFGANHTKNPIIKTPLGRLYTLLSSDLGRSDEIKTAIEKEVELFAKPAFASRPTRAGKSKISQIPYVIRVFLNGNFWEIKTYGTAEIQYREKQINVKRIKENGSGMIYALGI</sequence>
<accession>A0A4R9JW72</accession>
<gene>
    <name evidence="1" type="ORF">EHQ58_16400</name>
</gene>
<dbReference type="Proteomes" id="UP000297693">
    <property type="component" value="Unassembled WGS sequence"/>
</dbReference>
<proteinExistence type="predicted"/>
<dbReference type="OrthoDB" id="6930495at2"/>
<organism evidence="1 2">
    <name type="scientific">Leptospira ognonensis</name>
    <dbReference type="NCBI Taxonomy" id="2484945"/>
    <lineage>
        <taxon>Bacteria</taxon>
        <taxon>Pseudomonadati</taxon>
        <taxon>Spirochaetota</taxon>
        <taxon>Spirochaetia</taxon>
        <taxon>Leptospirales</taxon>
        <taxon>Leptospiraceae</taxon>
        <taxon>Leptospira</taxon>
    </lineage>
</organism>
<keyword evidence="2" id="KW-1185">Reference proteome</keyword>
<dbReference type="RefSeq" id="WP_135625000.1">
    <property type="nucleotide sequence ID" value="NZ_RQGD01000046.1"/>
</dbReference>